<dbReference type="Proteomes" id="UP000504637">
    <property type="component" value="Unplaced"/>
</dbReference>
<dbReference type="RefSeq" id="XP_033457426.1">
    <property type="nucleotide sequence ID" value="XM_033605541.1"/>
</dbReference>
<dbReference type="InterPro" id="IPR052178">
    <property type="entry name" value="Sec_Metab_Biosynth_SDR"/>
</dbReference>
<dbReference type="Gene3D" id="3.40.50.720">
    <property type="entry name" value="NAD(P)-binding Rossmann-like Domain"/>
    <property type="match status" value="1"/>
</dbReference>
<dbReference type="OrthoDB" id="294295at2759"/>
<proteinExistence type="inferred from homology"/>
<dbReference type="InterPro" id="IPR036291">
    <property type="entry name" value="NAD(P)-bd_dom_sf"/>
</dbReference>
<dbReference type="PANTHER" id="PTHR43618">
    <property type="entry name" value="7-ALPHA-HYDROXYSTEROID DEHYDROGENASE"/>
    <property type="match status" value="1"/>
</dbReference>
<accession>A0A6J3LXB4</accession>
<dbReference type="Pfam" id="PF00106">
    <property type="entry name" value="adh_short"/>
    <property type="match status" value="1"/>
</dbReference>
<dbReference type="PRINTS" id="PR00080">
    <property type="entry name" value="SDRFAMILY"/>
</dbReference>
<evidence type="ECO:0000313" key="5">
    <source>
        <dbReference type="Proteomes" id="UP000504637"/>
    </source>
</evidence>
<sequence length="292" mass="30351">MAHTAQTADLSVPALFDFREHVVVITGGATGLGEMAAQAFVQNGAKVIIASRKQAELEKTASRLSKLGPGSCDYVVADLKNKAGCLHLSAEVAKKTDRVTVLINNSGATWGAKYDDFPEDGWDKIMNLNVKAMFYVTVGLHSLLTNGATADSPSRVINISSMAGIKTNDPTAGAGGGLAAAGSGTYSYGPSKAAAIHLSRQQASKLMSQHVTVNCICPGVFPSQMTAFGLQKANDLLVSVHPSGRIGKAEDFAGTVLFVASRAAAHMTANVIELDGGSTRSGFSRAPKQAKI</sequence>
<dbReference type="SUPFAM" id="SSF51735">
    <property type="entry name" value="NAD(P)-binding Rossmann-fold domains"/>
    <property type="match status" value="1"/>
</dbReference>
<evidence type="ECO:0000256" key="4">
    <source>
        <dbReference type="RuleBase" id="RU000363"/>
    </source>
</evidence>
<comment type="similarity">
    <text evidence="1 4">Belongs to the short-chain dehydrogenases/reductases (SDR) family.</text>
</comment>
<dbReference type="InterPro" id="IPR002347">
    <property type="entry name" value="SDR_fam"/>
</dbReference>
<reference evidence="6" key="3">
    <citation type="submission" date="2025-08" db="UniProtKB">
        <authorList>
            <consortium name="RefSeq"/>
        </authorList>
    </citation>
    <scope>IDENTIFICATION</scope>
    <source>
        <strain evidence="6">CBS 342.82</strain>
    </source>
</reference>
<keyword evidence="2" id="KW-0521">NADP</keyword>
<evidence type="ECO:0000256" key="3">
    <source>
        <dbReference type="ARBA" id="ARBA00023002"/>
    </source>
</evidence>
<dbReference type="PANTHER" id="PTHR43618:SF8">
    <property type="entry name" value="7ALPHA-HYDROXYSTEROID DEHYDROGENASE"/>
    <property type="match status" value="1"/>
</dbReference>
<reference evidence="6" key="2">
    <citation type="submission" date="2020-04" db="EMBL/GenBank/DDBJ databases">
        <authorList>
            <consortium name="NCBI Genome Project"/>
        </authorList>
    </citation>
    <scope>NUCLEOTIDE SEQUENCE</scope>
    <source>
        <strain evidence="6">CBS 342.82</strain>
    </source>
</reference>
<dbReference type="GO" id="GO:0016491">
    <property type="term" value="F:oxidoreductase activity"/>
    <property type="evidence" value="ECO:0007669"/>
    <property type="project" value="UniProtKB-KW"/>
</dbReference>
<dbReference type="GeneID" id="54363341"/>
<organism evidence="6">
    <name type="scientific">Dissoconium aciculare CBS 342.82</name>
    <dbReference type="NCBI Taxonomy" id="1314786"/>
    <lineage>
        <taxon>Eukaryota</taxon>
        <taxon>Fungi</taxon>
        <taxon>Dikarya</taxon>
        <taxon>Ascomycota</taxon>
        <taxon>Pezizomycotina</taxon>
        <taxon>Dothideomycetes</taxon>
        <taxon>Dothideomycetidae</taxon>
        <taxon>Mycosphaerellales</taxon>
        <taxon>Dissoconiaceae</taxon>
        <taxon>Dissoconium</taxon>
    </lineage>
</organism>
<protein>
    <submittedName>
        <fullName evidence="6">NAD(P)-binding protein</fullName>
    </submittedName>
</protein>
<evidence type="ECO:0000256" key="2">
    <source>
        <dbReference type="ARBA" id="ARBA00022857"/>
    </source>
</evidence>
<evidence type="ECO:0000313" key="6">
    <source>
        <dbReference type="RefSeq" id="XP_033457426.1"/>
    </source>
</evidence>
<dbReference type="PRINTS" id="PR00081">
    <property type="entry name" value="GDHRDH"/>
</dbReference>
<keyword evidence="3" id="KW-0560">Oxidoreductase</keyword>
<name>A0A6J3LXB4_9PEZI</name>
<gene>
    <name evidence="6" type="ORF">K489DRAFT_383192</name>
</gene>
<keyword evidence="5" id="KW-1185">Reference proteome</keyword>
<reference evidence="6" key="1">
    <citation type="submission" date="2020-01" db="EMBL/GenBank/DDBJ databases">
        <authorList>
            <consortium name="DOE Joint Genome Institute"/>
            <person name="Haridas S."/>
            <person name="Albert R."/>
            <person name="Binder M."/>
            <person name="Bloem J."/>
            <person name="Labutti K."/>
            <person name="Salamov A."/>
            <person name="Andreopoulos B."/>
            <person name="Baker S.E."/>
            <person name="Barry K."/>
            <person name="Bills G."/>
            <person name="Bluhm B.H."/>
            <person name="Cannon C."/>
            <person name="Castanera R."/>
            <person name="Culley D.E."/>
            <person name="Daum C."/>
            <person name="Ezra D."/>
            <person name="Gonzalez J.B."/>
            <person name="Henrissat B."/>
            <person name="Kuo A."/>
            <person name="Liang C."/>
            <person name="Lipzen A."/>
            <person name="Lutzoni F."/>
            <person name="Magnuson J."/>
            <person name="Mondo S."/>
            <person name="Nolan M."/>
            <person name="Ohm R."/>
            <person name="Pangilinan J."/>
            <person name="Park H.-J."/>
            <person name="Ramirez L."/>
            <person name="Alfaro M."/>
            <person name="Sun H."/>
            <person name="Tritt A."/>
            <person name="Yoshinaga Y."/>
            <person name="Zwiers L.-H."/>
            <person name="Turgeon B.G."/>
            <person name="Goodwin S.B."/>
            <person name="Spatafora J.W."/>
            <person name="Crous P.W."/>
            <person name="Grigoriev I.V."/>
        </authorList>
    </citation>
    <scope>NUCLEOTIDE SEQUENCE</scope>
    <source>
        <strain evidence="6">CBS 342.82</strain>
    </source>
</reference>
<evidence type="ECO:0000256" key="1">
    <source>
        <dbReference type="ARBA" id="ARBA00006484"/>
    </source>
</evidence>
<dbReference type="AlphaFoldDB" id="A0A6J3LXB4"/>